<evidence type="ECO:0000256" key="1">
    <source>
        <dbReference type="SAM" id="Phobius"/>
    </source>
</evidence>
<feature type="transmembrane region" description="Helical" evidence="1">
    <location>
        <begin position="6"/>
        <end position="34"/>
    </location>
</feature>
<evidence type="ECO:0000313" key="2">
    <source>
        <dbReference type="EMBL" id="WNF34083.1"/>
    </source>
</evidence>
<keyword evidence="1" id="KW-0812">Transmembrane</keyword>
<organism evidence="2 3">
    <name type="scientific">Aeribacillus composti</name>
    <dbReference type="NCBI Taxonomy" id="1868734"/>
    <lineage>
        <taxon>Bacteria</taxon>
        <taxon>Bacillati</taxon>
        <taxon>Bacillota</taxon>
        <taxon>Bacilli</taxon>
        <taxon>Bacillales</taxon>
        <taxon>Bacillaceae</taxon>
        <taxon>Aeribacillus</taxon>
    </lineage>
</organism>
<sequence length="60" mass="7019">MILVLFYMLFGTSLIVLIKNIEISLTIIMIYTVLEVLTLGEFIHGRTSFYSIRLFGIHFY</sequence>
<keyword evidence="1" id="KW-1133">Transmembrane helix</keyword>
<gene>
    <name evidence="2" type="ORF">RI196_05300</name>
</gene>
<evidence type="ECO:0000313" key="3">
    <source>
        <dbReference type="Proteomes" id="UP001303701"/>
    </source>
</evidence>
<dbReference type="GeneID" id="301125368"/>
<proteinExistence type="predicted"/>
<keyword evidence="3" id="KW-1185">Reference proteome</keyword>
<dbReference type="EMBL" id="CP134501">
    <property type="protein sequence ID" value="WNF34083.1"/>
    <property type="molecule type" value="Genomic_DNA"/>
</dbReference>
<dbReference type="Proteomes" id="UP001303701">
    <property type="component" value="Chromosome"/>
</dbReference>
<keyword evidence="1" id="KW-0472">Membrane</keyword>
<protein>
    <submittedName>
        <fullName evidence="2">Uncharacterized protein</fullName>
    </submittedName>
</protein>
<accession>A0ABY9WDH6</accession>
<name>A0ABY9WDH6_9BACI</name>
<reference evidence="2 3" key="1">
    <citation type="submission" date="2023-09" db="EMBL/GenBank/DDBJ databases">
        <title>Different Types of Thermotolerant Ring-Cleaving Dioxygenases derived from Aeribacillus composti HB-1 applied for multiple aromatic hydrocarbons removal.</title>
        <authorList>
            <person name="Cao L."/>
            <person name="Li M."/>
            <person name="Ma T."/>
        </authorList>
    </citation>
    <scope>NUCLEOTIDE SEQUENCE [LARGE SCALE GENOMIC DNA]</scope>
    <source>
        <strain evidence="2 3">HB-1</strain>
    </source>
</reference>
<dbReference type="RefSeq" id="WP_311067031.1">
    <property type="nucleotide sequence ID" value="NZ_CP134501.1"/>
</dbReference>